<evidence type="ECO:0000313" key="3">
    <source>
        <dbReference type="Proteomes" id="UP001595477"/>
    </source>
</evidence>
<proteinExistence type="predicted"/>
<dbReference type="InterPro" id="IPR021621">
    <property type="entry name" value="Omp_AT"/>
</dbReference>
<gene>
    <name evidence="2" type="ORF">ACFOEW_16320</name>
</gene>
<accession>A0ABV7JZ54</accession>
<comment type="caution">
    <text evidence="2">The sequence shown here is derived from an EMBL/GenBank/DDBJ whole genome shotgun (WGS) entry which is preliminary data.</text>
</comment>
<keyword evidence="3" id="KW-1185">Reference proteome</keyword>
<organism evidence="2 3">
    <name type="scientific">Alteromonas oceani</name>
    <dbReference type="NCBI Taxonomy" id="2071609"/>
    <lineage>
        <taxon>Bacteria</taxon>
        <taxon>Pseudomonadati</taxon>
        <taxon>Pseudomonadota</taxon>
        <taxon>Gammaproteobacteria</taxon>
        <taxon>Alteromonadales</taxon>
        <taxon>Alteromonadaceae</taxon>
        <taxon>Alteromonas/Salinimonas group</taxon>
        <taxon>Alteromonas</taxon>
    </lineage>
</organism>
<dbReference type="Proteomes" id="UP001595477">
    <property type="component" value="Unassembled WGS sequence"/>
</dbReference>
<protein>
    <submittedName>
        <fullName evidence="2">Solitary outer membrane autotransporter beta-barrel domain</fullName>
    </submittedName>
</protein>
<dbReference type="RefSeq" id="WP_164464550.1">
    <property type="nucleotide sequence ID" value="NZ_JBHRSX010000089.1"/>
</dbReference>
<evidence type="ECO:0000259" key="1">
    <source>
        <dbReference type="Pfam" id="PF11557"/>
    </source>
</evidence>
<name>A0ABV7JZ54_9ALTE</name>
<feature type="domain" description="Solitary outer membrane autotransporter-like beta-barrel" evidence="1">
    <location>
        <begin position="22"/>
        <end position="329"/>
    </location>
</feature>
<sequence>MKRLFSLGILYTFTGPALGQEASASDVIGELIREFVAQNTAPTVVVADSSLISLGIMDFDPNEFADFGDINVGNDESFALRKSLRTYSLPWSFEPQKLSANWQTSYGVRISYVGSNQDIIYSEPEYINNFDEESIIAYGEKNWLYRLSKGWELAFSMSAQYLYYRNHFEYQDPALLALRGFFDGQLLNTSYQVWLADPAVSAVYRGKLLGRRFDYKIQYRHALGHTVNTDSRYQQTGVETGRLSNTLTFHFDTPEVYGRSTQVRALMRRIDLTGDAVEPMGTHHYYQFGVGWLLDTSSPDSWLDSIGIGVSVNAGSNLSGGSVVLLFNEEM</sequence>
<dbReference type="Pfam" id="PF11557">
    <property type="entry name" value="Omp_AT"/>
    <property type="match status" value="1"/>
</dbReference>
<dbReference type="EMBL" id="JBHRSX010000089">
    <property type="protein sequence ID" value="MFC3203374.1"/>
    <property type="molecule type" value="Genomic_DNA"/>
</dbReference>
<evidence type="ECO:0000313" key="2">
    <source>
        <dbReference type="EMBL" id="MFC3203374.1"/>
    </source>
</evidence>
<reference evidence="3" key="1">
    <citation type="journal article" date="2019" name="Int. J. Syst. Evol. Microbiol.">
        <title>The Global Catalogue of Microorganisms (GCM) 10K type strain sequencing project: providing services to taxonomists for standard genome sequencing and annotation.</title>
        <authorList>
            <consortium name="The Broad Institute Genomics Platform"/>
            <consortium name="The Broad Institute Genome Sequencing Center for Infectious Disease"/>
            <person name="Wu L."/>
            <person name="Ma J."/>
        </authorList>
    </citation>
    <scope>NUCLEOTIDE SEQUENCE [LARGE SCALE GENOMIC DNA]</scope>
    <source>
        <strain evidence="3">KCTC 52449</strain>
    </source>
</reference>